<proteinExistence type="predicted"/>
<dbReference type="RefSeq" id="WP_126157806.1">
    <property type="nucleotide sequence ID" value="NZ_RQXW01000004.1"/>
</dbReference>
<dbReference type="AlphaFoldDB" id="A0A430KTQ6"/>
<name>A0A430KTQ6_9GAMM</name>
<evidence type="ECO:0000313" key="1">
    <source>
        <dbReference type="EMBL" id="RTE66703.1"/>
    </source>
</evidence>
<dbReference type="Proteomes" id="UP000283087">
    <property type="component" value="Unassembled WGS sequence"/>
</dbReference>
<dbReference type="OrthoDB" id="9058532at2"/>
<dbReference type="InterPro" id="IPR023606">
    <property type="entry name" value="CoA-Trfase_III_dom_1_sf"/>
</dbReference>
<accession>A0A430KTQ6</accession>
<evidence type="ECO:0000313" key="2">
    <source>
        <dbReference type="Proteomes" id="UP000283087"/>
    </source>
</evidence>
<dbReference type="Gene3D" id="3.40.50.10540">
    <property type="entry name" value="Crotonobetainyl-coa:carnitine coa-transferase, domain 1"/>
    <property type="match status" value="2"/>
</dbReference>
<dbReference type="Gene3D" id="3.30.1540.10">
    <property type="entry name" value="formyl-coa transferase, domain 3"/>
    <property type="match status" value="2"/>
</dbReference>
<dbReference type="EMBL" id="RQXW01000004">
    <property type="protein sequence ID" value="RTE66703.1"/>
    <property type="molecule type" value="Genomic_DNA"/>
</dbReference>
<dbReference type="InterPro" id="IPR050509">
    <property type="entry name" value="CoA-transferase_III"/>
</dbReference>
<dbReference type="SUPFAM" id="SSF89796">
    <property type="entry name" value="CoA-transferase family III (CaiB/BaiF)"/>
    <property type="match status" value="2"/>
</dbReference>
<dbReference type="PANTHER" id="PTHR48228:SF5">
    <property type="entry name" value="ALPHA-METHYLACYL-COA RACEMASE"/>
    <property type="match status" value="1"/>
</dbReference>
<organism evidence="1 2">
    <name type="scientific">Amphritea opalescens</name>
    <dbReference type="NCBI Taxonomy" id="2490544"/>
    <lineage>
        <taxon>Bacteria</taxon>
        <taxon>Pseudomonadati</taxon>
        <taxon>Pseudomonadota</taxon>
        <taxon>Gammaproteobacteria</taxon>
        <taxon>Oceanospirillales</taxon>
        <taxon>Oceanospirillaceae</taxon>
        <taxon>Amphritea</taxon>
    </lineage>
</organism>
<gene>
    <name evidence="1" type="ORF">EH243_06385</name>
</gene>
<protein>
    <submittedName>
        <fullName evidence="1">CoA transferase</fullName>
    </submittedName>
</protein>
<dbReference type="Pfam" id="PF02515">
    <property type="entry name" value="CoA_transf_3"/>
    <property type="match status" value="2"/>
</dbReference>
<dbReference type="GO" id="GO:0016740">
    <property type="term" value="F:transferase activity"/>
    <property type="evidence" value="ECO:0007669"/>
    <property type="project" value="UniProtKB-KW"/>
</dbReference>
<keyword evidence="1" id="KW-0808">Transferase</keyword>
<dbReference type="InterPro" id="IPR003673">
    <property type="entry name" value="CoA-Trfase_fam_III"/>
</dbReference>
<keyword evidence="2" id="KW-1185">Reference proteome</keyword>
<sequence length="835" mass="92138">MISKSKRPLAGYRVVDFGQYIAGPAVAMMLADQGADVVHIDPPGGARWDNPAEAILNRGKRCVTLDLKTEEGVQQAIQLIRQADVVVENFRPGVMNRLGLGAVAMQVINPALVYLSLPGFSAKDESQSAIPAWEGVIAAAVGQFTDMGLNRILMGINPSFSPLPLASAYASVLGATSVNLALFAREKSGRGEVIEVPISAALMEGLAYNSMYVDELPDRYKSPRELEIQRRRRAGEPLNLNYEDLQEFLDPFYRTYECKDGRPFYTVCSSHTRHPIDCLKVLGIWDEIDAAGIPTHSAYQDLKDWPEDADCTIVSYPLSRDWADYVSTKMKVAFKTRTAYEWETLFGEAGVPGSAHRVTREWIHSEHALASGLMLTVDEPKYGPMLQFGNTCWLQGDTSVMDKQCAQPTSVEQVLQGWAEDTREVISVAAEAEPEGWLDGIRILDLTNVIAGPTIAATLARFGAEVISIDPPIPTLDPWNTIVFGMQANQGKTSALLDLKSGSGREVLLRLLPDIDVITINANDGQLQRLGLSYEELREINPEIILCQFDAYSGPKAGPRSDYSGYDDLAQATTGIMSRFGGGIDTPEEHAHFGTIDVLGGYCAAQAVAVALVNRAKGNGGSVARSSLIAAGQLIQVPFMYDYVNREPFNEPSGRQVKGSDPLYRCYQAADGWFFLALNKKTQIEDFKCVLNLPELEISMESDRHPLLEALFITQSRRYWEELFCPLDISCQPLVTMSQLREQNIMDESEANLDGAQSVAFIRFADHPCGYRLELIAPNSVRPLRSKVRVPVVMPKYGAHTVTLLQQLQFSDSEIEQMIEEGAAAIQWSDRYMPT</sequence>
<dbReference type="PANTHER" id="PTHR48228">
    <property type="entry name" value="SUCCINYL-COA--D-CITRAMALATE COA-TRANSFERASE"/>
    <property type="match status" value="1"/>
</dbReference>
<dbReference type="InterPro" id="IPR044855">
    <property type="entry name" value="CoA-Trfase_III_dom3_sf"/>
</dbReference>
<reference evidence="1 2" key="1">
    <citation type="submission" date="2018-11" db="EMBL/GenBank/DDBJ databases">
        <title>The draft genome sequence of Amphritea opalescens ANRC-JH13T.</title>
        <authorList>
            <person name="Fang Z."/>
            <person name="Zhang Y."/>
            <person name="Han X."/>
        </authorList>
    </citation>
    <scope>NUCLEOTIDE SEQUENCE [LARGE SCALE GENOMIC DNA]</scope>
    <source>
        <strain evidence="1 2">ANRC-JH13</strain>
    </source>
</reference>
<comment type="caution">
    <text evidence="1">The sequence shown here is derived from an EMBL/GenBank/DDBJ whole genome shotgun (WGS) entry which is preliminary data.</text>
</comment>